<dbReference type="EMBL" id="KN834771">
    <property type="protein sequence ID" value="KIK61315.1"/>
    <property type="molecule type" value="Genomic_DNA"/>
</dbReference>
<gene>
    <name evidence="3" type="ORF">GYMLUDRAFT_42899</name>
</gene>
<evidence type="ECO:0000313" key="3">
    <source>
        <dbReference type="EMBL" id="KIK61315.1"/>
    </source>
</evidence>
<dbReference type="GO" id="GO:0030479">
    <property type="term" value="C:actin cortical patch"/>
    <property type="evidence" value="ECO:0007669"/>
    <property type="project" value="TreeGrafter"/>
</dbReference>
<feature type="chain" id="PRO_5002207670" description="Phosphatidate phosphatase APP1 catalytic domain-containing protein" evidence="1">
    <location>
        <begin position="19"/>
        <end position="411"/>
    </location>
</feature>
<name>A0A0D0BC62_9AGAR</name>
<dbReference type="AlphaFoldDB" id="A0A0D0BC62"/>
<dbReference type="Pfam" id="PF09949">
    <property type="entry name" value="APP1_cat"/>
    <property type="match status" value="1"/>
</dbReference>
<dbReference type="OrthoDB" id="414243at2759"/>
<protein>
    <recommendedName>
        <fullName evidence="2">Phosphatidate phosphatase APP1 catalytic domain-containing protein</fullName>
    </recommendedName>
</protein>
<sequence length="411" mass="42916">MKISSTLVSITNFILVWAGTSSGLALPARPLYLTPRSTLSASSRRSLTTTLLLNAPAFQDPSNSSNTIAAFEAFDFITQPNLTPITGLVNNTLNTLGLGDVGNKLTTAVDRLKLFAAVGVPAVHVDVDVAGCTGNGGGTVELPRTGVKDLGVVSANVSIGSCAAASSRSISASVANPATNASTMIFPSLPSGFGIISDIDDTIKVSDVLNTSLLIQNTLFNDPVPVSGMPELYGALAESLAITSSSSPNEGGIIPPQFIYLSGSPIQLYPFLTSFLQSTFPPSTQGPLLLQNFSVTDPTLILNSFGDGGSGQGKIDYKVGQINNINGMYPDKSFLAIGDSTEKDPEVYGLSFNIHGGSFIKCIWIHVVDGANNTDARFAAAFEGVPQERIRLYKDEDIAGLKDVNVQGGSC</sequence>
<dbReference type="InterPro" id="IPR052935">
    <property type="entry name" value="Mg2+_PAP"/>
</dbReference>
<dbReference type="GO" id="GO:0008195">
    <property type="term" value="F:phosphatidate phosphatase activity"/>
    <property type="evidence" value="ECO:0007669"/>
    <property type="project" value="InterPro"/>
</dbReference>
<dbReference type="HOGENOM" id="CLU_030283_0_0_1"/>
<evidence type="ECO:0000259" key="2">
    <source>
        <dbReference type="Pfam" id="PF09949"/>
    </source>
</evidence>
<dbReference type="InterPro" id="IPR019236">
    <property type="entry name" value="APP1_cat"/>
</dbReference>
<accession>A0A0D0BC62</accession>
<feature type="signal peptide" evidence="1">
    <location>
        <begin position="1"/>
        <end position="18"/>
    </location>
</feature>
<keyword evidence="4" id="KW-1185">Reference proteome</keyword>
<dbReference type="PANTHER" id="PTHR28208:SF1">
    <property type="entry name" value="FILAMENT ORGANIZATION PROTEIN APP1-LIKE, PUTATIVE (AFU_ORTHOLOGUE AFUA_1G06650)-RELATED"/>
    <property type="match status" value="1"/>
</dbReference>
<evidence type="ECO:0000256" key="1">
    <source>
        <dbReference type="SAM" id="SignalP"/>
    </source>
</evidence>
<dbReference type="PANTHER" id="PTHR28208">
    <property type="entry name" value="PHOSPHATIDATE PHOSPHATASE APP1"/>
    <property type="match status" value="1"/>
</dbReference>
<feature type="domain" description="Phosphatidate phosphatase APP1 catalytic" evidence="2">
    <location>
        <begin position="193"/>
        <end position="365"/>
    </location>
</feature>
<proteinExistence type="predicted"/>
<organism evidence="3 4">
    <name type="scientific">Collybiopsis luxurians FD-317 M1</name>
    <dbReference type="NCBI Taxonomy" id="944289"/>
    <lineage>
        <taxon>Eukaryota</taxon>
        <taxon>Fungi</taxon>
        <taxon>Dikarya</taxon>
        <taxon>Basidiomycota</taxon>
        <taxon>Agaricomycotina</taxon>
        <taxon>Agaricomycetes</taxon>
        <taxon>Agaricomycetidae</taxon>
        <taxon>Agaricales</taxon>
        <taxon>Marasmiineae</taxon>
        <taxon>Omphalotaceae</taxon>
        <taxon>Collybiopsis</taxon>
        <taxon>Collybiopsis luxurians</taxon>
    </lineage>
</organism>
<reference evidence="3 4" key="1">
    <citation type="submission" date="2014-04" db="EMBL/GenBank/DDBJ databases">
        <title>Evolutionary Origins and Diversification of the Mycorrhizal Mutualists.</title>
        <authorList>
            <consortium name="DOE Joint Genome Institute"/>
            <consortium name="Mycorrhizal Genomics Consortium"/>
            <person name="Kohler A."/>
            <person name="Kuo A."/>
            <person name="Nagy L.G."/>
            <person name="Floudas D."/>
            <person name="Copeland A."/>
            <person name="Barry K.W."/>
            <person name="Cichocki N."/>
            <person name="Veneault-Fourrey C."/>
            <person name="LaButti K."/>
            <person name="Lindquist E.A."/>
            <person name="Lipzen A."/>
            <person name="Lundell T."/>
            <person name="Morin E."/>
            <person name="Murat C."/>
            <person name="Riley R."/>
            <person name="Ohm R."/>
            <person name="Sun H."/>
            <person name="Tunlid A."/>
            <person name="Henrissat B."/>
            <person name="Grigoriev I.V."/>
            <person name="Hibbett D.S."/>
            <person name="Martin F."/>
        </authorList>
    </citation>
    <scope>NUCLEOTIDE SEQUENCE [LARGE SCALE GENOMIC DNA]</scope>
    <source>
        <strain evidence="3 4">FD-317 M1</strain>
    </source>
</reference>
<dbReference type="Proteomes" id="UP000053593">
    <property type="component" value="Unassembled WGS sequence"/>
</dbReference>
<evidence type="ECO:0000313" key="4">
    <source>
        <dbReference type="Proteomes" id="UP000053593"/>
    </source>
</evidence>
<keyword evidence="1" id="KW-0732">Signal</keyword>